<keyword evidence="1" id="KW-0732">Signal</keyword>
<name>D2CL15_9GAMM</name>
<evidence type="ECO:0000259" key="2">
    <source>
        <dbReference type="SMART" id="SM01324"/>
    </source>
</evidence>
<organism evidence="3">
    <name type="scientific">endosymbiont of Ridgeia piscesae</name>
    <dbReference type="NCBI Taxonomy" id="54398"/>
    <lineage>
        <taxon>Bacteria</taxon>
        <taxon>Pseudomonadati</taxon>
        <taxon>Pseudomonadota</taxon>
        <taxon>Gammaproteobacteria</taxon>
        <taxon>sulfur-oxidizing symbionts</taxon>
    </lineage>
</organism>
<evidence type="ECO:0000256" key="1">
    <source>
        <dbReference type="SAM" id="SignalP"/>
    </source>
</evidence>
<accession>D2CL15</accession>
<dbReference type="InterPro" id="IPR025582">
    <property type="entry name" value="YARHG_dom"/>
</dbReference>
<dbReference type="Pfam" id="PF14627">
    <property type="entry name" value="DUF4453"/>
    <property type="match status" value="1"/>
</dbReference>
<reference evidence="3" key="1">
    <citation type="submission" date="2007-10" db="EMBL/GenBank/DDBJ databases">
        <title>Autotrophic evidences of epsilon proteobacteria as symbionts of hydrothermal vent tubeworm Ridgeia piscesae.</title>
        <authorList>
            <person name="Wang X."/>
            <person name="Yan X."/>
            <person name="Xu X."/>
        </authorList>
    </citation>
    <scope>NUCLEOTIDE SEQUENCE</scope>
</reference>
<protein>
    <recommendedName>
        <fullName evidence="2">YARHG domain-containing protein</fullName>
    </recommendedName>
</protein>
<dbReference type="AlphaFoldDB" id="D2CL15"/>
<evidence type="ECO:0000313" key="3">
    <source>
        <dbReference type="EMBL" id="ABY79064.1"/>
    </source>
</evidence>
<dbReference type="InterPro" id="IPR027920">
    <property type="entry name" value="DUF4453"/>
</dbReference>
<feature type="chain" id="PRO_5003029963" description="YARHG domain-containing protein" evidence="1">
    <location>
        <begin position="21"/>
        <end position="193"/>
    </location>
</feature>
<feature type="domain" description="YARHG" evidence="2">
    <location>
        <begin position="5"/>
        <end position="81"/>
    </location>
</feature>
<sequence>MIRPSVFAISLSLLATPVIADIEDPCPELWFARNAMLDHAGYCFSTRLGKALFDNSDCITKEPQVSPAVAAQIATIIKLEQAPDEMYEVCNIDTSKRTLDIEAILLRKLLDFQPATDGSSAICFGYTGPDIPIYAAPWAGSHRLGTITAGDNVTFNHLDWKGWSFSLIGQNGEWGAVGWYNVQIGNHCTDFAG</sequence>
<proteinExistence type="predicted"/>
<dbReference type="Pfam" id="PF13308">
    <property type="entry name" value="YARHG"/>
    <property type="match status" value="1"/>
</dbReference>
<dbReference type="SMART" id="SM01324">
    <property type="entry name" value="YARHG"/>
    <property type="match status" value="1"/>
</dbReference>
<feature type="signal peptide" evidence="1">
    <location>
        <begin position="1"/>
        <end position="20"/>
    </location>
</feature>
<dbReference type="EMBL" id="EU247763">
    <property type="protein sequence ID" value="ABY79064.1"/>
    <property type="molecule type" value="Genomic_DNA"/>
</dbReference>